<dbReference type="GO" id="GO:0031267">
    <property type="term" value="F:small GTPase binding"/>
    <property type="evidence" value="ECO:0007669"/>
    <property type="project" value="TreeGrafter"/>
</dbReference>
<feature type="compositionally biased region" description="Polar residues" evidence="5">
    <location>
        <begin position="1013"/>
        <end position="1022"/>
    </location>
</feature>
<keyword evidence="3 4" id="KW-0175">Coiled coil</keyword>
<dbReference type="PANTHER" id="PTHR18921:SF2">
    <property type="entry name" value="THYROID RECEPTOR-INTERACTING PROTEIN 11"/>
    <property type="match status" value="1"/>
</dbReference>
<feature type="region of interest" description="Disordered" evidence="5">
    <location>
        <begin position="847"/>
        <end position="925"/>
    </location>
</feature>
<gene>
    <name evidence="6" type="ORF">Tco025E_04262</name>
</gene>
<name>A0A3R7NIK3_9TRYP</name>
<feature type="compositionally biased region" description="Polar residues" evidence="5">
    <location>
        <begin position="902"/>
        <end position="912"/>
    </location>
</feature>
<feature type="compositionally biased region" description="Low complexity" evidence="5">
    <location>
        <begin position="885"/>
        <end position="896"/>
    </location>
</feature>
<comment type="subcellular location">
    <subcellularLocation>
        <location evidence="1">Golgi apparatus</location>
    </subcellularLocation>
</comment>
<dbReference type="Proteomes" id="UP000284403">
    <property type="component" value="Unassembled WGS sequence"/>
</dbReference>
<evidence type="ECO:0000256" key="3">
    <source>
        <dbReference type="ARBA" id="ARBA00023054"/>
    </source>
</evidence>
<evidence type="ECO:0000313" key="6">
    <source>
        <dbReference type="EMBL" id="RNF19015.1"/>
    </source>
</evidence>
<keyword evidence="2" id="KW-0333">Golgi apparatus</keyword>
<comment type="caution">
    <text evidence="6">The sequence shown here is derived from an EMBL/GenBank/DDBJ whole genome shotgun (WGS) entry which is preliminary data.</text>
</comment>
<feature type="coiled-coil region" evidence="4">
    <location>
        <begin position="175"/>
        <end position="258"/>
    </location>
</feature>
<feature type="region of interest" description="Disordered" evidence="5">
    <location>
        <begin position="1"/>
        <end position="28"/>
    </location>
</feature>
<sequence>MRRGPRQDPRPARDTGLNSSDVAAGAERPRSVRRNVYLLTPLASFSTEDLAQLRRRSPDAYQALLQYEQICRHDTAVIEAKEAELQRCIDVGQEVLGQLDQLKARCSQLADERDGADAKARELQQQVMGLEAALHRGEGEQPSAAVQGESRKTQDALREQLRHCETAVQQSQTHEKALERELQEQQLLHDALKRDLETATQTARIAGVRSEAAETARRSAEASLQEMGSRVEAQERELLRARAAQRELEEELRQRQQEWATAAALQHDANKPSAELLTAAAMLVTLHQQLQELAQETGRSHSRKQQPSPVAFAQFTRLRLPTVATVGATAESALAPGQLEHWFADSLEETSHLVHELSRASQHAEERLRRCTSEVEHVNAERQRAHEEVLNLGRENEQLRLALVALKEEVQALDAQTDRLREVDSLEVRREASLRLAALEEEKRAEQAAHQRELERTRRQGALELASLKEDLETERRTLEREVRSLRAELNQWRAEEKSAAASAGRVATALSTSNDEQLAAMKRQQLALQDKVEELGAENLRLRTRALQELEELRAENTRLEQAVQDGRTRYQRQAQRHEEAMENLEQSKQELQRRLREEESAALRRIEELQLGAERMSAVERTLRGELLNVCSQLEGTTAERERAMALLRESHEAELAEVQRELATVRQCVEEKNSRLTAENDDLRQQLERTQCTKAEELGAKDVAIAALNRQLCDAGIEAAKMQDAIHRSTQKAKGLEEETVPVDRYEEIETELMQEREQVQALVSSLNAAQAQLDGLRGNLDEQRTCVRDCLRQLPPCPARQLAEVASLLQAIQKKTTTRLLAILDDPQLVYVPRFSLQREEAEVATPRVSIDGATPMSTGMQRVDFSPVVSPPNTSPLPPLLQQQQQQQQQLRVEPSGSRTLSPPTSTLEDDLSPPSTPGVWQPHELAAAFSSGLHIFLRDLTLSIEQVLLRPYTHAWESLERLCRLCLGASPTTATTGLSATPKAQPVATDGGVAGSSNGGLNDENENNSAAATTTSVRHEDANDDAMWGVVAGRIVEAYVDACAVVLRRAYRATASCPRGGEETPQRTSQHPNMQGEERVRHGACVGEERERERGPALLLQLATAHSKADAAQRSAEEANAELGKVSSRYNEICTRVEHLQEQLAAKKHEFETERGQWRETVSKLQLELAARRQSEEERQKQLLREADELRVELQNVQTQLRAARDEEEQIRRDAGKTREEMQEETRRLERELQAARAAQEKARQAQHEAREELAAAKLALQQRQDSGVSRVKQAEQEIEKLQQELSEARAAHHSVQRLLQTEKLRSEAAEGHSTDLSNQLTEQHLQTETLEHRVTELQEAWWLQQAAIDAMTQESEALQKVNRVLEERLAKVESEREPLRQQLQSLILLEPR</sequence>
<protein>
    <submittedName>
        <fullName evidence="6">Uncharacterized protein</fullName>
    </submittedName>
</protein>
<feature type="compositionally biased region" description="Pro residues" evidence="5">
    <location>
        <begin position="874"/>
        <end position="884"/>
    </location>
</feature>
<feature type="coiled-coil region" evidence="4">
    <location>
        <begin position="722"/>
        <end position="776"/>
    </location>
</feature>
<feature type="coiled-coil region" evidence="4">
    <location>
        <begin position="651"/>
        <end position="696"/>
    </location>
</feature>
<keyword evidence="7" id="KW-1185">Reference proteome</keyword>
<feature type="region of interest" description="Disordered" evidence="5">
    <location>
        <begin position="1063"/>
        <end position="1086"/>
    </location>
</feature>
<proteinExistence type="predicted"/>
<feature type="compositionally biased region" description="Basic and acidic residues" evidence="5">
    <location>
        <begin position="1216"/>
        <end position="1257"/>
    </location>
</feature>
<dbReference type="EMBL" id="MKKU01000217">
    <property type="protein sequence ID" value="RNF19015.1"/>
    <property type="molecule type" value="Genomic_DNA"/>
</dbReference>
<evidence type="ECO:0000256" key="4">
    <source>
        <dbReference type="SAM" id="Coils"/>
    </source>
</evidence>
<feature type="compositionally biased region" description="Basic and acidic residues" evidence="5">
    <location>
        <begin position="1"/>
        <end position="13"/>
    </location>
</feature>
<organism evidence="6 7">
    <name type="scientific">Trypanosoma conorhini</name>
    <dbReference type="NCBI Taxonomy" id="83891"/>
    <lineage>
        <taxon>Eukaryota</taxon>
        <taxon>Discoba</taxon>
        <taxon>Euglenozoa</taxon>
        <taxon>Kinetoplastea</taxon>
        <taxon>Metakinetoplastina</taxon>
        <taxon>Trypanosomatida</taxon>
        <taxon>Trypanosomatidae</taxon>
        <taxon>Trypanosoma</taxon>
    </lineage>
</organism>
<reference evidence="6 7" key="1">
    <citation type="journal article" date="2018" name="BMC Genomics">
        <title>Genomic comparison of Trypanosoma conorhini and Trypanosoma rangeli to Trypanosoma cruzi strains of high and low virulence.</title>
        <authorList>
            <person name="Bradwell K.R."/>
            <person name="Koparde V.N."/>
            <person name="Matveyev A.V."/>
            <person name="Serrano M.G."/>
            <person name="Alves J.M."/>
            <person name="Parikh H."/>
            <person name="Huang B."/>
            <person name="Lee V."/>
            <person name="Espinosa-Alvarez O."/>
            <person name="Ortiz P.A."/>
            <person name="Costa-Martins A.G."/>
            <person name="Teixeira M.M."/>
            <person name="Buck G.A."/>
        </authorList>
    </citation>
    <scope>NUCLEOTIDE SEQUENCE [LARGE SCALE GENOMIC DNA]</scope>
    <source>
        <strain evidence="6 7">025E</strain>
    </source>
</reference>
<dbReference type="RefSeq" id="XP_029228682.1">
    <property type="nucleotide sequence ID" value="XM_029371174.1"/>
</dbReference>
<dbReference type="GO" id="GO:0007030">
    <property type="term" value="P:Golgi organization"/>
    <property type="evidence" value="ECO:0007669"/>
    <property type="project" value="TreeGrafter"/>
</dbReference>
<evidence type="ECO:0000313" key="7">
    <source>
        <dbReference type="Proteomes" id="UP000284403"/>
    </source>
</evidence>
<dbReference type="GO" id="GO:0006888">
    <property type="term" value="P:endoplasmic reticulum to Golgi vesicle-mediated transport"/>
    <property type="evidence" value="ECO:0007669"/>
    <property type="project" value="TreeGrafter"/>
</dbReference>
<dbReference type="GeneID" id="40317873"/>
<evidence type="ECO:0000256" key="1">
    <source>
        <dbReference type="ARBA" id="ARBA00004555"/>
    </source>
</evidence>
<feature type="region of interest" description="Disordered" evidence="5">
    <location>
        <begin position="136"/>
        <end position="157"/>
    </location>
</feature>
<feature type="region of interest" description="Disordered" evidence="5">
    <location>
        <begin position="574"/>
        <end position="595"/>
    </location>
</feature>
<dbReference type="OrthoDB" id="273731at2759"/>
<feature type="region of interest" description="Disordered" evidence="5">
    <location>
        <begin position="1208"/>
        <end position="1257"/>
    </location>
</feature>
<feature type="coiled-coil region" evidence="4">
    <location>
        <begin position="1355"/>
        <end position="1389"/>
    </location>
</feature>
<dbReference type="GO" id="GO:0005794">
    <property type="term" value="C:Golgi apparatus"/>
    <property type="evidence" value="ECO:0007669"/>
    <property type="project" value="UniProtKB-SubCell"/>
</dbReference>
<evidence type="ECO:0000256" key="5">
    <source>
        <dbReference type="SAM" id="MobiDB-lite"/>
    </source>
</evidence>
<feature type="region of interest" description="Disordered" evidence="5">
    <location>
        <begin position="981"/>
        <end position="1024"/>
    </location>
</feature>
<evidence type="ECO:0000256" key="2">
    <source>
        <dbReference type="ARBA" id="ARBA00023034"/>
    </source>
</evidence>
<dbReference type="PANTHER" id="PTHR18921">
    <property type="entry name" value="MYOSIN HEAVY CHAIN - RELATED"/>
    <property type="match status" value="1"/>
</dbReference>
<accession>A0A3R7NIK3</accession>
<feature type="compositionally biased region" description="Basic and acidic residues" evidence="5">
    <location>
        <begin position="577"/>
        <end position="595"/>
    </location>
</feature>